<feature type="transmembrane region" description="Helical" evidence="6">
    <location>
        <begin position="6"/>
        <end position="29"/>
    </location>
</feature>
<evidence type="ECO:0000313" key="10">
    <source>
        <dbReference type="RefSeq" id="XP_033536397.1"/>
    </source>
</evidence>
<dbReference type="GeneID" id="54416664"/>
<dbReference type="InterPro" id="IPR052337">
    <property type="entry name" value="SAT4-like"/>
</dbReference>
<feature type="domain" description="Rhodopsin" evidence="7">
    <location>
        <begin position="25"/>
        <end position="267"/>
    </location>
</feature>
<feature type="transmembrane region" description="Helical" evidence="6">
    <location>
        <begin position="241"/>
        <end position="261"/>
    </location>
</feature>
<dbReference type="GO" id="GO:0016020">
    <property type="term" value="C:membrane"/>
    <property type="evidence" value="ECO:0007669"/>
    <property type="project" value="UniProtKB-SubCell"/>
</dbReference>
<evidence type="ECO:0000256" key="1">
    <source>
        <dbReference type="ARBA" id="ARBA00004141"/>
    </source>
</evidence>
<keyword evidence="9" id="KW-1185">Reference proteome</keyword>
<gene>
    <name evidence="8 10" type="ORF">P152DRAFT_391370</name>
</gene>
<evidence type="ECO:0000259" key="7">
    <source>
        <dbReference type="Pfam" id="PF20684"/>
    </source>
</evidence>
<evidence type="ECO:0000313" key="9">
    <source>
        <dbReference type="Proteomes" id="UP000504638"/>
    </source>
</evidence>
<dbReference type="EMBL" id="ML975152">
    <property type="protein sequence ID" value="KAF1814766.1"/>
    <property type="molecule type" value="Genomic_DNA"/>
</dbReference>
<sequence length="326" mass="36450">MEDRGPQVVVIFTTFLALTWISVSLRCYVRLRIVRLFALDDWLAVATLVLYTLFCGFGLDSVGHGGGRHHADLSRDQIREGLKDWYFSEIFYVLNSSFLRLALAAFLLRVAVKKVHRKFIYTLMTIQIVFNVSYLFISIFTCFPPSFFWNHLMGAKGTCIDAGINKGMTYAQASIAAATDWAFALLPVAMLWDLQMRRKKKIAVGVLMGIGAIASTAAIIRIPYIASVDQPLDFLYATTDLAIWSAVEPGLGLSAVCLAACRPLLDRFKGFGGDGYPTRRGRGRSDGREEEWGRSDFWMQDGEERGEWTGSAVAMVRRAEVQGVKK</sequence>
<comment type="similarity">
    <text evidence="5">Belongs to the SAT4 family.</text>
</comment>
<evidence type="ECO:0000313" key="8">
    <source>
        <dbReference type="EMBL" id="KAF1814766.1"/>
    </source>
</evidence>
<feature type="transmembrane region" description="Helical" evidence="6">
    <location>
        <begin position="204"/>
        <end position="226"/>
    </location>
</feature>
<evidence type="ECO:0000256" key="2">
    <source>
        <dbReference type="ARBA" id="ARBA00022692"/>
    </source>
</evidence>
<dbReference type="InterPro" id="IPR049326">
    <property type="entry name" value="Rhodopsin_dom_fungi"/>
</dbReference>
<dbReference type="OrthoDB" id="3923077at2759"/>
<dbReference type="PANTHER" id="PTHR33048:SF96">
    <property type="entry name" value="INTEGRAL MEMBRANE PROTEIN"/>
    <property type="match status" value="1"/>
</dbReference>
<accession>A0A6G1G9Z4</accession>
<reference evidence="8 10" key="1">
    <citation type="submission" date="2020-01" db="EMBL/GenBank/DDBJ databases">
        <authorList>
            <consortium name="DOE Joint Genome Institute"/>
            <person name="Haridas S."/>
            <person name="Albert R."/>
            <person name="Binder M."/>
            <person name="Bloem J."/>
            <person name="Labutti K."/>
            <person name="Salamov A."/>
            <person name="Andreopoulos B."/>
            <person name="Baker S.E."/>
            <person name="Barry K."/>
            <person name="Bills G."/>
            <person name="Bluhm B.H."/>
            <person name="Cannon C."/>
            <person name="Castanera R."/>
            <person name="Culley D.E."/>
            <person name="Daum C."/>
            <person name="Ezra D."/>
            <person name="Gonzalez J.B."/>
            <person name="Henrissat B."/>
            <person name="Kuo A."/>
            <person name="Liang C."/>
            <person name="Lipzen A."/>
            <person name="Lutzoni F."/>
            <person name="Magnuson J."/>
            <person name="Mondo S."/>
            <person name="Nolan M."/>
            <person name="Ohm R."/>
            <person name="Pangilinan J."/>
            <person name="Park H.-J."/>
            <person name="Ramirez L."/>
            <person name="Alfaro M."/>
            <person name="Sun H."/>
            <person name="Tritt A."/>
            <person name="Yoshinaga Y."/>
            <person name="Zwiers L.-H."/>
            <person name="Turgeon B.G."/>
            <person name="Goodwin S.B."/>
            <person name="Spatafora J.W."/>
            <person name="Crous P.W."/>
            <person name="Grigoriev I.V."/>
        </authorList>
    </citation>
    <scope>NUCLEOTIDE SEQUENCE</scope>
    <source>
        <strain evidence="8 10">CBS 781.70</strain>
    </source>
</reference>
<name>A0A6G1G9Z4_9PEZI</name>
<reference evidence="10" key="2">
    <citation type="submission" date="2020-04" db="EMBL/GenBank/DDBJ databases">
        <authorList>
            <consortium name="NCBI Genome Project"/>
        </authorList>
    </citation>
    <scope>NUCLEOTIDE SEQUENCE</scope>
    <source>
        <strain evidence="10">CBS 781.70</strain>
    </source>
</reference>
<proteinExistence type="inferred from homology"/>
<feature type="transmembrane region" description="Helical" evidence="6">
    <location>
        <begin position="41"/>
        <end position="59"/>
    </location>
</feature>
<evidence type="ECO:0000256" key="3">
    <source>
        <dbReference type="ARBA" id="ARBA00022989"/>
    </source>
</evidence>
<dbReference type="Proteomes" id="UP000504638">
    <property type="component" value="Unplaced"/>
</dbReference>
<dbReference type="PANTHER" id="PTHR33048">
    <property type="entry name" value="PTH11-LIKE INTEGRAL MEMBRANE PROTEIN (AFU_ORTHOLOGUE AFUA_5G11245)"/>
    <property type="match status" value="1"/>
</dbReference>
<feature type="transmembrane region" description="Helical" evidence="6">
    <location>
        <begin position="169"/>
        <end position="192"/>
    </location>
</feature>
<reference evidence="10" key="3">
    <citation type="submission" date="2025-04" db="UniProtKB">
        <authorList>
            <consortium name="RefSeq"/>
        </authorList>
    </citation>
    <scope>IDENTIFICATION</scope>
    <source>
        <strain evidence="10">CBS 781.70</strain>
    </source>
</reference>
<feature type="transmembrane region" description="Helical" evidence="6">
    <location>
        <begin position="119"/>
        <end position="149"/>
    </location>
</feature>
<comment type="subcellular location">
    <subcellularLocation>
        <location evidence="1">Membrane</location>
        <topology evidence="1">Multi-pass membrane protein</topology>
    </subcellularLocation>
</comment>
<protein>
    <recommendedName>
        <fullName evidence="7">Rhodopsin domain-containing protein</fullName>
    </recommendedName>
</protein>
<evidence type="ECO:0000256" key="5">
    <source>
        <dbReference type="ARBA" id="ARBA00038359"/>
    </source>
</evidence>
<evidence type="ECO:0000256" key="4">
    <source>
        <dbReference type="ARBA" id="ARBA00023136"/>
    </source>
</evidence>
<keyword evidence="4 6" id="KW-0472">Membrane</keyword>
<keyword evidence="3 6" id="KW-1133">Transmembrane helix</keyword>
<dbReference type="RefSeq" id="XP_033536397.1">
    <property type="nucleotide sequence ID" value="XM_033676094.1"/>
</dbReference>
<evidence type="ECO:0000256" key="6">
    <source>
        <dbReference type="SAM" id="Phobius"/>
    </source>
</evidence>
<feature type="transmembrane region" description="Helical" evidence="6">
    <location>
        <begin position="90"/>
        <end position="112"/>
    </location>
</feature>
<dbReference type="Pfam" id="PF20684">
    <property type="entry name" value="Fung_rhodopsin"/>
    <property type="match status" value="1"/>
</dbReference>
<keyword evidence="2 6" id="KW-0812">Transmembrane</keyword>
<dbReference type="AlphaFoldDB" id="A0A6G1G9Z4"/>
<organism evidence="8">
    <name type="scientific">Eremomyces bilateralis CBS 781.70</name>
    <dbReference type="NCBI Taxonomy" id="1392243"/>
    <lineage>
        <taxon>Eukaryota</taxon>
        <taxon>Fungi</taxon>
        <taxon>Dikarya</taxon>
        <taxon>Ascomycota</taxon>
        <taxon>Pezizomycotina</taxon>
        <taxon>Dothideomycetes</taxon>
        <taxon>Dothideomycetes incertae sedis</taxon>
        <taxon>Eremomycetales</taxon>
        <taxon>Eremomycetaceae</taxon>
        <taxon>Eremomyces</taxon>
    </lineage>
</organism>